<keyword evidence="1" id="KW-0472">Membrane</keyword>
<feature type="transmembrane region" description="Helical" evidence="1">
    <location>
        <begin position="141"/>
        <end position="165"/>
    </location>
</feature>
<keyword evidence="1" id="KW-1133">Transmembrane helix</keyword>
<feature type="transmembrane region" description="Helical" evidence="1">
    <location>
        <begin position="216"/>
        <end position="233"/>
    </location>
</feature>
<dbReference type="InterPro" id="IPR052979">
    <property type="entry name" value="Adenylate-forming_domain"/>
</dbReference>
<dbReference type="InterPro" id="IPR039261">
    <property type="entry name" value="FNR_nucleotide-bd"/>
</dbReference>
<dbReference type="SUPFAM" id="SSF52343">
    <property type="entry name" value="Ferredoxin reductase-like, C-terminal NADP-linked domain"/>
    <property type="match status" value="1"/>
</dbReference>
<feature type="transmembrane region" description="Helical" evidence="1">
    <location>
        <begin position="106"/>
        <end position="129"/>
    </location>
</feature>
<feature type="transmembrane region" description="Helical" evidence="1">
    <location>
        <begin position="32"/>
        <end position="51"/>
    </location>
</feature>
<evidence type="ECO:0000313" key="2">
    <source>
        <dbReference type="EMBL" id="UXH41726.1"/>
    </source>
</evidence>
<evidence type="ECO:0000256" key="1">
    <source>
        <dbReference type="SAM" id="Phobius"/>
    </source>
</evidence>
<dbReference type="RefSeq" id="WP_261745255.1">
    <property type="nucleotide sequence ID" value="NZ_CP104557.1"/>
</dbReference>
<accession>A0ABY6AU56</accession>
<keyword evidence="3" id="KW-1185">Reference proteome</keyword>
<dbReference type="PANTHER" id="PTHR33927">
    <property type="entry name" value="TRANSMEMBRANE PROTEIN"/>
    <property type="match status" value="1"/>
</dbReference>
<organism evidence="2 3">
    <name type="scientific">Pseudomonas promysalinigenes</name>
    <dbReference type="NCBI Taxonomy" id="485898"/>
    <lineage>
        <taxon>Bacteria</taxon>
        <taxon>Pseudomonadati</taxon>
        <taxon>Pseudomonadota</taxon>
        <taxon>Gammaproteobacteria</taxon>
        <taxon>Pseudomonadales</taxon>
        <taxon>Pseudomonadaceae</taxon>
        <taxon>Pseudomonas</taxon>
    </lineage>
</organism>
<dbReference type="Proteomes" id="UP001064504">
    <property type="component" value="Chromosome"/>
</dbReference>
<proteinExistence type="predicted"/>
<keyword evidence="1" id="KW-0812">Transmembrane</keyword>
<name>A0ABY6AU56_9PSED</name>
<reference evidence="2" key="1">
    <citation type="submission" date="2022-09" db="EMBL/GenBank/DDBJ databases">
        <title>Complete genome sequence of Pseudomonas promysalinigenes strain RL-WG26, a newly isolated PGPR with the potential for plant salinity stress alleviation.</title>
        <authorList>
            <person name="Ren L."/>
            <person name="Wang G."/>
            <person name="Hu H."/>
        </authorList>
    </citation>
    <scope>NUCLEOTIDE SEQUENCE</scope>
    <source>
        <strain evidence="2">RL-WG26</strain>
    </source>
</reference>
<dbReference type="PANTHER" id="PTHR33927:SF5">
    <property type="entry name" value="ENZYME, PUTATIVE (AFU_ORTHOLOGUE AFUA_8G01222)-RELATED"/>
    <property type="match status" value="1"/>
</dbReference>
<sequence>MNAPVSNDSFSRPPSRWRQLVCHPDLAHYQRLFALVLACNFAVFCALHWAWPVPSATLQHLMDMSLANLALAIVIRQQRVINLLFGLVLRAPLHWPLWLRRNLAKVYHFGGLHSAAAVAATAWFTLYAWGLSSQAWYGEPVSLVLLSSTAALVVLTASLCVMALPQIRSRWHDRFEQVHRLGGWSALLLLWVQSLVSYRQGVPDAHWSLWLQTPTAWLLCLLTACIIAPWLQLRKVPVRFDKPSSHALVAHFDHGVTPFAGSSTSISHHPLGQWHAFANIPTPGRSGFRLVISRAGDWTGRLIDSPPSHVWVKGVPTAGVARVERLFSSVLYVATGSGIGPVLPHLLAGQVPCRLLWVTRNPVATYGQELVDEVLWAQPHAQIWDSDQHGKPDLLALTLATLRNHPAQAVICIANQAITRNLVQQLELKGIPAYGAIWDS</sequence>
<evidence type="ECO:0000313" key="3">
    <source>
        <dbReference type="Proteomes" id="UP001064504"/>
    </source>
</evidence>
<gene>
    <name evidence="2" type="ORF">N5C08_09475</name>
</gene>
<protein>
    <submittedName>
        <fullName evidence="2">Uncharacterized protein</fullName>
    </submittedName>
</protein>
<dbReference type="EMBL" id="CP104557">
    <property type="protein sequence ID" value="UXH41726.1"/>
    <property type="molecule type" value="Genomic_DNA"/>
</dbReference>